<accession>A0A0W4ZUD1</accession>
<dbReference type="Pfam" id="PF07558">
    <property type="entry name" value="Shugoshin_N"/>
    <property type="match status" value="1"/>
</dbReference>
<dbReference type="EMBL" id="LFWA01000003">
    <property type="protein sequence ID" value="KTW31986.1"/>
    <property type="molecule type" value="Genomic_DNA"/>
</dbReference>
<evidence type="ECO:0000256" key="1">
    <source>
        <dbReference type="ARBA" id="ARBA00004584"/>
    </source>
</evidence>
<evidence type="ECO:0000259" key="9">
    <source>
        <dbReference type="Pfam" id="PF07557"/>
    </source>
</evidence>
<comment type="caution">
    <text evidence="11">The sequence shown here is derived from an EMBL/GenBank/DDBJ whole genome shotgun (WGS) entry which is preliminary data.</text>
</comment>
<evidence type="ECO:0000259" key="10">
    <source>
        <dbReference type="Pfam" id="PF07558"/>
    </source>
</evidence>
<dbReference type="RefSeq" id="XP_018230678.1">
    <property type="nucleotide sequence ID" value="XM_018372932.1"/>
</dbReference>
<comment type="similarity">
    <text evidence="2">Belongs to the shugoshin family.</text>
</comment>
<protein>
    <recommendedName>
        <fullName evidence="13">Shugoshin C-terminal domain-containing protein</fullName>
    </recommendedName>
</protein>
<evidence type="ECO:0000256" key="4">
    <source>
        <dbReference type="ARBA" id="ARBA00022618"/>
    </source>
</evidence>
<dbReference type="GO" id="GO:0045132">
    <property type="term" value="P:meiotic chromosome segregation"/>
    <property type="evidence" value="ECO:0007669"/>
    <property type="project" value="InterPro"/>
</dbReference>
<sequence>MYVHVENGQESFEAFKRKHLRQNREIIRLNMLQSVKVRQLEIETGRLLQENFELRASLISLQEQHEKEKKRSQSEELGVLKKILENKLSEITDIVQNMLPESSFIENVKNHDKLEKLNRSLSSLNSMQSETYLNEKLKKKTCEAKKIEKNAKKSFNKPLNNKQTNTGLVNSTYTSIADDKNNNTISESMYLDDSPFTYIEKNTINFADKNIEPKQIKGKKTPDCKKICQNIESNDTSDDFIYTKTKTITKDKKEIELSLKTSNCKKTKDISVEKENIFKYELSYLKEKKNIENNSIKNVKTSETTTRKILELKPSIANKKFEAENELNISEKTKTKNSALHNSESLDFLSPERRVGRTKKPINYTLPSLKTKMRRDDIQTEEENINKNYSKKKNISEDQLKNSFEESNARLLHKKEKNTDISFSSQTKYEKTPSVIIQKTALLSKQIPFTPSIHTQKNSKSKNQSILESSIKFNEKTTEEFDSLSSFDEELDIDIPCMNKKKITSDSESQICEENKNQRTTHELSKIKNPLSFISEYKDIQSQNEILTRRKSMLA</sequence>
<organism evidence="11 12">
    <name type="scientific">Pneumocystis jirovecii (strain RU7)</name>
    <name type="common">Human pneumocystis pneumonia agent</name>
    <dbReference type="NCBI Taxonomy" id="1408657"/>
    <lineage>
        <taxon>Eukaryota</taxon>
        <taxon>Fungi</taxon>
        <taxon>Dikarya</taxon>
        <taxon>Ascomycota</taxon>
        <taxon>Taphrinomycotina</taxon>
        <taxon>Pneumocystomycetes</taxon>
        <taxon>Pneumocystaceae</taxon>
        <taxon>Pneumocystis</taxon>
    </lineage>
</organism>
<evidence type="ECO:0000256" key="8">
    <source>
        <dbReference type="ARBA" id="ARBA00023328"/>
    </source>
</evidence>
<dbReference type="InterPro" id="IPR011516">
    <property type="entry name" value="Shugoshin_N"/>
</dbReference>
<dbReference type="GO" id="GO:0051301">
    <property type="term" value="P:cell division"/>
    <property type="evidence" value="ECO:0007669"/>
    <property type="project" value="UniProtKB-KW"/>
</dbReference>
<proteinExistence type="inferred from homology"/>
<keyword evidence="3" id="KW-0158">Chromosome</keyword>
<keyword evidence="6" id="KW-0175">Coiled coil</keyword>
<dbReference type="InterPro" id="IPR011515">
    <property type="entry name" value="Shugoshin_C"/>
</dbReference>
<dbReference type="GO" id="GO:0005634">
    <property type="term" value="C:nucleus"/>
    <property type="evidence" value="ECO:0007669"/>
    <property type="project" value="InterPro"/>
</dbReference>
<dbReference type="GO" id="GO:0000779">
    <property type="term" value="C:condensed chromosome, centromeric region"/>
    <property type="evidence" value="ECO:0007669"/>
    <property type="project" value="UniProtKB-ARBA"/>
</dbReference>
<dbReference type="VEuPathDB" id="FungiDB:T551_00668"/>
<dbReference type="OrthoDB" id="5394106at2759"/>
<dbReference type="Pfam" id="PF07557">
    <property type="entry name" value="Shugoshin_C"/>
    <property type="match status" value="1"/>
</dbReference>
<reference evidence="12" key="1">
    <citation type="journal article" date="2016" name="Nat. Commun.">
        <title>Genome analysis of three Pneumocystis species reveals adaptation mechanisms to life exclusively in mammalian hosts.</title>
        <authorList>
            <person name="Ma L."/>
            <person name="Chen Z."/>
            <person name="Huang D.W."/>
            <person name="Kutty G."/>
            <person name="Ishihara M."/>
            <person name="Wang H."/>
            <person name="Abouelleil A."/>
            <person name="Bishop L."/>
            <person name="Davey E."/>
            <person name="Deng R."/>
            <person name="Deng X."/>
            <person name="Fan L."/>
            <person name="Fantoni G."/>
            <person name="Fitzgerald M."/>
            <person name="Gogineni E."/>
            <person name="Goldberg J.M."/>
            <person name="Handley G."/>
            <person name="Hu X."/>
            <person name="Huber C."/>
            <person name="Jiao X."/>
            <person name="Jones K."/>
            <person name="Levin J.Z."/>
            <person name="Liu Y."/>
            <person name="Macdonald P."/>
            <person name="Melnikov A."/>
            <person name="Raley C."/>
            <person name="Sassi M."/>
            <person name="Sherman B.T."/>
            <person name="Song X."/>
            <person name="Sykes S."/>
            <person name="Tran B."/>
            <person name="Walsh L."/>
            <person name="Xia Y."/>
            <person name="Yang J."/>
            <person name="Young S."/>
            <person name="Zeng Q."/>
            <person name="Zheng X."/>
            <person name="Stephens R."/>
            <person name="Nusbaum C."/>
            <person name="Birren B.W."/>
            <person name="Azadi P."/>
            <person name="Lempicki R.A."/>
            <person name="Cuomo C.A."/>
            <person name="Kovacs J.A."/>
        </authorList>
    </citation>
    <scope>NUCLEOTIDE SEQUENCE [LARGE SCALE GENOMIC DNA]</scope>
    <source>
        <strain evidence="12">RU7</strain>
    </source>
</reference>
<keyword evidence="7" id="KW-0131">Cell cycle</keyword>
<evidence type="ECO:0000256" key="5">
    <source>
        <dbReference type="ARBA" id="ARBA00022829"/>
    </source>
</evidence>
<evidence type="ECO:0000256" key="3">
    <source>
        <dbReference type="ARBA" id="ARBA00022454"/>
    </source>
</evidence>
<evidence type="ECO:0000313" key="11">
    <source>
        <dbReference type="EMBL" id="KTW31986.1"/>
    </source>
</evidence>
<evidence type="ECO:0000256" key="2">
    <source>
        <dbReference type="ARBA" id="ARBA00010845"/>
    </source>
</evidence>
<dbReference type="AlphaFoldDB" id="A0A0W4ZUD1"/>
<gene>
    <name evidence="11" type="ORF">T551_00668</name>
</gene>
<feature type="domain" description="Shugoshin N-terminal coiled-coil" evidence="10">
    <location>
        <begin position="16"/>
        <end position="57"/>
    </location>
</feature>
<evidence type="ECO:0008006" key="13">
    <source>
        <dbReference type="Google" id="ProtNLM"/>
    </source>
</evidence>
<keyword evidence="8" id="KW-0137">Centromere</keyword>
<feature type="domain" description="Shugoshin C-terminal" evidence="9">
    <location>
        <begin position="357"/>
        <end position="375"/>
    </location>
</feature>
<dbReference type="Proteomes" id="UP000053447">
    <property type="component" value="Unassembled WGS sequence"/>
</dbReference>
<evidence type="ECO:0000313" key="12">
    <source>
        <dbReference type="Proteomes" id="UP000053447"/>
    </source>
</evidence>
<dbReference type="GeneID" id="28939187"/>
<keyword evidence="4" id="KW-0132">Cell division</keyword>
<evidence type="ECO:0000256" key="7">
    <source>
        <dbReference type="ARBA" id="ARBA00023306"/>
    </source>
</evidence>
<dbReference type="eggNOG" id="ENOG502SFX7">
    <property type="taxonomic scope" value="Eukaryota"/>
</dbReference>
<name>A0A0W4ZUD1_PNEJ7</name>
<keyword evidence="12" id="KW-1185">Reference proteome</keyword>
<evidence type="ECO:0000256" key="6">
    <source>
        <dbReference type="ARBA" id="ARBA00023054"/>
    </source>
</evidence>
<comment type="subcellular location">
    <subcellularLocation>
        <location evidence="1">Chromosome</location>
        <location evidence="1">Centromere</location>
    </subcellularLocation>
</comment>
<keyword evidence="5" id="KW-0159">Chromosome partition</keyword>